<proteinExistence type="predicted"/>
<sequence length="161" mass="18100">MAKPEPFKGKASDVRPFLAVFKNWAMEQKDINTDPKMIRSALSFMQGEAATWAAPHIEEAMKALTSPANEALFGGVWATFKETFKAHFGSLDEQADAQKKLEGFVQGKQTVVKYVQKFKSWGMWCTVPFHSIHKGIMTMTCPCEFFDHENCGVSCDSSFFL</sequence>
<dbReference type="EMBL" id="JAACJM010000354">
    <property type="protein sequence ID" value="KAF5328915.1"/>
    <property type="molecule type" value="Genomic_DNA"/>
</dbReference>
<protein>
    <recommendedName>
        <fullName evidence="1">Retrotransposon gag domain-containing protein</fullName>
    </recommendedName>
</protein>
<evidence type="ECO:0000259" key="1">
    <source>
        <dbReference type="Pfam" id="PF03732"/>
    </source>
</evidence>
<feature type="domain" description="Retrotransposon gag" evidence="1">
    <location>
        <begin position="41"/>
        <end position="121"/>
    </location>
</feature>
<name>A0A8H5F9M8_9AGAR</name>
<dbReference type="Proteomes" id="UP000559256">
    <property type="component" value="Unassembled WGS sequence"/>
</dbReference>
<evidence type="ECO:0000313" key="3">
    <source>
        <dbReference type="Proteomes" id="UP000559256"/>
    </source>
</evidence>
<evidence type="ECO:0000313" key="2">
    <source>
        <dbReference type="EMBL" id="KAF5328915.1"/>
    </source>
</evidence>
<comment type="caution">
    <text evidence="2">The sequence shown here is derived from an EMBL/GenBank/DDBJ whole genome shotgun (WGS) entry which is preliminary data.</text>
</comment>
<accession>A0A8H5F9M8</accession>
<dbReference type="AlphaFoldDB" id="A0A8H5F9M8"/>
<dbReference type="OrthoDB" id="3064660at2759"/>
<reference evidence="2 3" key="1">
    <citation type="journal article" date="2020" name="ISME J.">
        <title>Uncovering the hidden diversity of litter-decomposition mechanisms in mushroom-forming fungi.</title>
        <authorList>
            <person name="Floudas D."/>
            <person name="Bentzer J."/>
            <person name="Ahren D."/>
            <person name="Johansson T."/>
            <person name="Persson P."/>
            <person name="Tunlid A."/>
        </authorList>
    </citation>
    <scope>NUCLEOTIDE SEQUENCE [LARGE SCALE GENOMIC DNA]</scope>
    <source>
        <strain evidence="2 3">CBS 291.85</strain>
    </source>
</reference>
<dbReference type="Pfam" id="PF03732">
    <property type="entry name" value="Retrotrans_gag"/>
    <property type="match status" value="1"/>
</dbReference>
<gene>
    <name evidence="2" type="ORF">D9758_018318</name>
</gene>
<keyword evidence="3" id="KW-1185">Reference proteome</keyword>
<organism evidence="2 3">
    <name type="scientific">Tetrapyrgos nigripes</name>
    <dbReference type="NCBI Taxonomy" id="182062"/>
    <lineage>
        <taxon>Eukaryota</taxon>
        <taxon>Fungi</taxon>
        <taxon>Dikarya</taxon>
        <taxon>Basidiomycota</taxon>
        <taxon>Agaricomycotina</taxon>
        <taxon>Agaricomycetes</taxon>
        <taxon>Agaricomycetidae</taxon>
        <taxon>Agaricales</taxon>
        <taxon>Marasmiineae</taxon>
        <taxon>Marasmiaceae</taxon>
        <taxon>Tetrapyrgos</taxon>
    </lineage>
</organism>
<dbReference type="InterPro" id="IPR005162">
    <property type="entry name" value="Retrotrans_gag_dom"/>
</dbReference>